<evidence type="ECO:0000256" key="9">
    <source>
        <dbReference type="ARBA" id="ARBA00032931"/>
    </source>
</evidence>
<dbReference type="GO" id="GO:0004637">
    <property type="term" value="F:phosphoribosylamine-glycine ligase activity"/>
    <property type="evidence" value="ECO:0007669"/>
    <property type="project" value="TreeGrafter"/>
</dbReference>
<evidence type="ECO:0000313" key="15">
    <source>
        <dbReference type="EMBL" id="KOO48017.1"/>
    </source>
</evidence>
<sequence>MSKAYEQAGVNIEAGYEAVQRMKSHVERTARKGIMGSFGGFGGMFDLSELNLKEPVLISGTDGVGTKLKLAFMADKHDTIGVDCVAMCVNDIVAQGAEPLYFLDYVAVGKAEPAKIEQIVKGVADGCVQSGAALIGGETAEMPGLYEEDEYDLAGFAVGAAEKANIVTGEKISEGDVLLGLASSGIHSNGYSLVRKVVFADNDFTPETIVEGYENLGPIGEALLVPTKIYAKPVLAMLKECEVHGMAHVTGGGFYENLPRMMPEGLATEIDLGTWPVLPVFEFLKEKGNLQERDLYNVFNMGIGYVLSVPASEAARIIEIAEQHGEKAYEIGRVVKGEGVLFNGNHDGSLTHE</sequence>
<dbReference type="Proteomes" id="UP000036867">
    <property type="component" value="Unassembled WGS sequence"/>
</dbReference>
<dbReference type="GO" id="GO:0004641">
    <property type="term" value="F:phosphoribosylformylglycinamidine cyclo-ligase activity"/>
    <property type="evidence" value="ECO:0007669"/>
    <property type="project" value="UniProtKB-UniRule"/>
</dbReference>
<dbReference type="FunFam" id="3.30.1330.10:FF:000001">
    <property type="entry name" value="Phosphoribosylformylglycinamidine cyclo-ligase"/>
    <property type="match status" value="1"/>
</dbReference>
<evidence type="ECO:0000256" key="2">
    <source>
        <dbReference type="ARBA" id="ARBA00010280"/>
    </source>
</evidence>
<evidence type="ECO:0000256" key="4">
    <source>
        <dbReference type="ARBA" id="ARBA00020367"/>
    </source>
</evidence>
<evidence type="ECO:0000256" key="8">
    <source>
        <dbReference type="ARBA" id="ARBA00031908"/>
    </source>
</evidence>
<dbReference type="GO" id="GO:0005524">
    <property type="term" value="F:ATP binding"/>
    <property type="evidence" value="ECO:0007669"/>
    <property type="project" value="UniProtKB-KW"/>
</dbReference>
<dbReference type="Gene3D" id="3.90.650.10">
    <property type="entry name" value="PurM-like C-terminal domain"/>
    <property type="match status" value="1"/>
</dbReference>
<dbReference type="GO" id="GO:0006189">
    <property type="term" value="P:'de novo' IMP biosynthetic process"/>
    <property type="evidence" value="ECO:0007669"/>
    <property type="project" value="UniProtKB-UniRule"/>
</dbReference>
<dbReference type="Gene3D" id="3.30.1330.10">
    <property type="entry name" value="PurM-like, N-terminal domain"/>
    <property type="match status" value="1"/>
</dbReference>
<accession>A0A0M0LB04</accession>
<dbReference type="GO" id="GO:0005829">
    <property type="term" value="C:cytosol"/>
    <property type="evidence" value="ECO:0007669"/>
    <property type="project" value="TreeGrafter"/>
</dbReference>
<dbReference type="SUPFAM" id="SSF56042">
    <property type="entry name" value="PurM C-terminal domain-like"/>
    <property type="match status" value="1"/>
</dbReference>
<keyword evidence="12" id="KW-0963">Cytoplasm</keyword>
<dbReference type="GO" id="GO:0046084">
    <property type="term" value="P:adenine biosynthetic process"/>
    <property type="evidence" value="ECO:0007669"/>
    <property type="project" value="TreeGrafter"/>
</dbReference>
<dbReference type="Pfam" id="PF00586">
    <property type="entry name" value="AIRS"/>
    <property type="match status" value="1"/>
</dbReference>
<evidence type="ECO:0000256" key="11">
    <source>
        <dbReference type="ARBA" id="ARBA00049057"/>
    </source>
</evidence>
<dbReference type="EMBL" id="LILB01000008">
    <property type="protein sequence ID" value="KOO48017.1"/>
    <property type="molecule type" value="Genomic_DNA"/>
</dbReference>
<evidence type="ECO:0000256" key="7">
    <source>
        <dbReference type="ARBA" id="ARBA00022840"/>
    </source>
</evidence>
<dbReference type="GeneID" id="301138515"/>
<comment type="caution">
    <text evidence="15">The sequence shown here is derived from an EMBL/GenBank/DDBJ whole genome shotgun (WGS) entry which is preliminary data.</text>
</comment>
<comment type="catalytic activity">
    <reaction evidence="11 12">
        <text>2-formamido-N(1)-(5-O-phospho-beta-D-ribosyl)acetamidine + ATP = 5-amino-1-(5-phospho-beta-D-ribosyl)imidazole + ADP + phosphate + H(+)</text>
        <dbReference type="Rhea" id="RHEA:23032"/>
        <dbReference type="ChEBI" id="CHEBI:15378"/>
        <dbReference type="ChEBI" id="CHEBI:30616"/>
        <dbReference type="ChEBI" id="CHEBI:43474"/>
        <dbReference type="ChEBI" id="CHEBI:137981"/>
        <dbReference type="ChEBI" id="CHEBI:147287"/>
        <dbReference type="ChEBI" id="CHEBI:456216"/>
        <dbReference type="EC" id="6.3.3.1"/>
    </reaction>
</comment>
<comment type="similarity">
    <text evidence="2 12">Belongs to the AIR synthase family.</text>
</comment>
<dbReference type="SUPFAM" id="SSF55326">
    <property type="entry name" value="PurM N-terminal domain-like"/>
    <property type="match status" value="1"/>
</dbReference>
<keyword evidence="5 12" id="KW-0436">Ligase</keyword>
<keyword evidence="7 12" id="KW-0067">ATP-binding</keyword>
<dbReference type="PANTHER" id="PTHR10520">
    <property type="entry name" value="TRIFUNCTIONAL PURINE BIOSYNTHETIC PROTEIN ADENOSINE-3-RELATED"/>
    <property type="match status" value="1"/>
</dbReference>
<keyword evidence="16" id="KW-1185">Reference proteome</keyword>
<evidence type="ECO:0000256" key="6">
    <source>
        <dbReference type="ARBA" id="ARBA00022741"/>
    </source>
</evidence>
<keyword evidence="6 12" id="KW-0547">Nucleotide-binding</keyword>
<dbReference type="OrthoDB" id="9802507at2"/>
<dbReference type="UniPathway" id="UPA00074">
    <property type="reaction ID" value="UER00129"/>
</dbReference>
<dbReference type="Pfam" id="PF02769">
    <property type="entry name" value="AIRS_C"/>
    <property type="match status" value="1"/>
</dbReference>
<dbReference type="RefSeq" id="WP_053418889.1">
    <property type="nucleotide sequence ID" value="NZ_LILB01000008.1"/>
</dbReference>
<comment type="pathway">
    <text evidence="1 12">Purine metabolism; IMP biosynthesis via de novo pathway; 5-amino-1-(5-phospho-D-ribosyl)imidazole from N(2)-formyl-N(1)-(5-phospho-D-ribosyl)glycinamide: step 2/2.</text>
</comment>
<dbReference type="AlphaFoldDB" id="A0A0M0LB04"/>
<dbReference type="InterPro" id="IPR004733">
    <property type="entry name" value="PurM_cligase"/>
</dbReference>
<evidence type="ECO:0000256" key="1">
    <source>
        <dbReference type="ARBA" id="ARBA00004686"/>
    </source>
</evidence>
<protein>
    <recommendedName>
        <fullName evidence="4 12">Phosphoribosylformylglycinamidine cyclo-ligase</fullName>
        <ecNumber evidence="3 12">6.3.3.1</ecNumber>
    </recommendedName>
    <alternativeName>
        <fullName evidence="9 12">AIR synthase</fullName>
    </alternativeName>
    <alternativeName>
        <fullName evidence="10 12">AIRS</fullName>
    </alternativeName>
    <alternativeName>
        <fullName evidence="8 12">Phosphoribosyl-aminoimidazole synthetase</fullName>
    </alternativeName>
</protein>
<evidence type="ECO:0000259" key="14">
    <source>
        <dbReference type="Pfam" id="PF02769"/>
    </source>
</evidence>
<dbReference type="PATRIC" id="fig|263475.3.peg.2983"/>
<evidence type="ECO:0000256" key="10">
    <source>
        <dbReference type="ARBA" id="ARBA00033093"/>
    </source>
</evidence>
<keyword evidence="12" id="KW-0658">Purine biosynthesis</keyword>
<dbReference type="CDD" id="cd02196">
    <property type="entry name" value="PurM"/>
    <property type="match status" value="1"/>
</dbReference>
<proteinExistence type="inferred from homology"/>
<evidence type="ECO:0000256" key="12">
    <source>
        <dbReference type="HAMAP-Rule" id="MF_00741"/>
    </source>
</evidence>
<dbReference type="PANTHER" id="PTHR10520:SF12">
    <property type="entry name" value="TRIFUNCTIONAL PURINE BIOSYNTHETIC PROTEIN ADENOSINE-3"/>
    <property type="match status" value="1"/>
</dbReference>
<dbReference type="InterPro" id="IPR036921">
    <property type="entry name" value="PurM-like_N_sf"/>
</dbReference>
<feature type="domain" description="PurM-like C-terminal" evidence="14">
    <location>
        <begin position="174"/>
        <end position="339"/>
    </location>
</feature>
<evidence type="ECO:0000256" key="3">
    <source>
        <dbReference type="ARBA" id="ARBA00013047"/>
    </source>
</evidence>
<dbReference type="NCBIfam" id="TIGR00878">
    <property type="entry name" value="purM"/>
    <property type="match status" value="1"/>
</dbReference>
<dbReference type="EC" id="6.3.3.1" evidence="3 12"/>
<evidence type="ECO:0000313" key="16">
    <source>
        <dbReference type="Proteomes" id="UP000036867"/>
    </source>
</evidence>
<gene>
    <name evidence="12" type="primary">purM</name>
    <name evidence="15" type="ORF">AMD00_20670</name>
</gene>
<name>A0A0M0LB04_9BACL</name>
<reference evidence="16" key="1">
    <citation type="submission" date="2015-08" db="EMBL/GenBank/DDBJ databases">
        <title>Fjat-10028 dsm 16317.</title>
        <authorList>
            <person name="Liu B."/>
            <person name="Wang J."/>
            <person name="Zhu Y."/>
            <person name="Liu G."/>
            <person name="Chen Q."/>
            <person name="Chen Z."/>
            <person name="Lan J."/>
            <person name="Che J."/>
            <person name="Ge C."/>
            <person name="Shi H."/>
            <person name="Pan Z."/>
            <person name="Liu X."/>
        </authorList>
    </citation>
    <scope>NUCLEOTIDE SEQUENCE [LARGE SCALE GENOMIC DNA]</scope>
    <source>
        <strain evidence="16">DSM 16317</strain>
    </source>
</reference>
<dbReference type="InterPro" id="IPR016188">
    <property type="entry name" value="PurM-like_N"/>
</dbReference>
<comment type="subcellular location">
    <subcellularLocation>
        <location evidence="12">Cytoplasm</location>
    </subcellularLocation>
</comment>
<organism evidence="15 16">
    <name type="scientific">Viridibacillus arvi</name>
    <dbReference type="NCBI Taxonomy" id="263475"/>
    <lineage>
        <taxon>Bacteria</taxon>
        <taxon>Bacillati</taxon>
        <taxon>Bacillota</taxon>
        <taxon>Bacilli</taxon>
        <taxon>Bacillales</taxon>
        <taxon>Caryophanaceae</taxon>
        <taxon>Viridibacillus</taxon>
    </lineage>
</organism>
<evidence type="ECO:0000256" key="5">
    <source>
        <dbReference type="ARBA" id="ARBA00022598"/>
    </source>
</evidence>
<dbReference type="InterPro" id="IPR010918">
    <property type="entry name" value="PurM-like_C_dom"/>
</dbReference>
<dbReference type="HAMAP" id="MF_00741">
    <property type="entry name" value="AIRS"/>
    <property type="match status" value="1"/>
</dbReference>
<dbReference type="InterPro" id="IPR036676">
    <property type="entry name" value="PurM-like_C_sf"/>
</dbReference>
<feature type="domain" description="PurM-like N-terminal" evidence="13">
    <location>
        <begin position="56"/>
        <end position="160"/>
    </location>
</feature>
<dbReference type="FunFam" id="3.90.650.10:FF:000001">
    <property type="entry name" value="Phosphoribosylformylglycinamidine cyclo-ligase"/>
    <property type="match status" value="1"/>
</dbReference>
<evidence type="ECO:0000259" key="13">
    <source>
        <dbReference type="Pfam" id="PF00586"/>
    </source>
</evidence>
<dbReference type="STRING" id="263475.AMD00_20670"/>